<feature type="compositionally biased region" description="Low complexity" evidence="1">
    <location>
        <begin position="1041"/>
        <end position="1067"/>
    </location>
</feature>
<keyword evidence="3" id="KW-1185">Reference proteome</keyword>
<dbReference type="EMBL" id="GG657448">
    <property type="protein sequence ID" value="OAT03846.1"/>
    <property type="molecule type" value="Genomic_DNA"/>
</dbReference>
<sequence>MIMGGTILAYNHAQPLVVERPVVTLVEDETDSSSFSRNSPSSHTSYSSTQSDCPRSAKRPRTNNYNSQHSSSVRESGDANVFSASRKETQSRPSTGPSFSSSLSRVAGRHSGALAKERDIQSAIASKSDLFSLVNYPWDNNPIAVAIWLAQKIDSTKKCQSTYPWVPDSEQNSPTSNVSQRPRRRRSRVRNDDILYLVSGVHCSDTCKFHEYTSKHEDESQTTMGIERLPEERSPSVDSFSTKSFHCQMDLEARRIAPRLAKLQSFKPGFGDRLFGTMADNHCIDADTAATGKLVVDVLATLTYPELQSEYQASTDALIKVLDMESSRSPRFTEAFAILSNDPDVTKAVRVIVAQINSCEFSLGLDSEYAAFSGLSSYHSPKASHSPQCVNDKQQSMDARALENHLDGPQRRPSTSSSLSSCPYSSGHFLPESTPTNTTSVSFESRNKTVPEIKISSKMPPRQSTRIRKPTLRAIEAQLSSQARSGTRARAPKTSKKIELHSTQAKENSVASAIKESNGAKGDIDATNTTNKAASDAVEAGNMAPASSNRSMTVRSIDEIAAAVSLQSVTDTGASGLRVPDQQPRRLCTSTTTMSPLDASAPSPSSRALSPETDAIMEQFLDLATAASKPDFKPTLEIDLHRVRRDWYAEQLATALNNAAAEKSLKTQSTRTSEETVPGESPFSSQPTPSVANVLSLETDVATPATPAEDFAVDASSQANSANGVVKDTGASADVAAAIAISSAQQNNIGEQTNFGQPAMVEGYVSDEVVEHDTPKWPTSITDQKFLDPCVLSHSYLPRPWTDGDGWVHTGRGNQHNEENVIVPTTYAWVRPRDSFNNPRIAPSPPQIKSLIQIELDDVFGYPPQGRKPNLPEDLEGPFVAEDVALETAKVKIFRAARMRGIVIDRSTSLEDIQHAIEKYDEIYTAQGAAASASDVNEISKMKTPAKPSGTSTGTSKRVRASRKRAAASQSLESADPKREDDDEPKDNVSKTTRNKKRRLNIDAPIPETSSVGNGSGSGSGSPADADAESMEVDSNPALLATRGPGRPSRRAAAIAATAATRETTQPRQRRKRAARQTCLESITPAARKMVNDAVAGGMEDSAEKKDAAPTTSQVGQE</sequence>
<gene>
    <name evidence="2" type="ORF">BDBG_00520</name>
</gene>
<dbReference type="Proteomes" id="UP000002038">
    <property type="component" value="Unassembled WGS sequence"/>
</dbReference>
<feature type="region of interest" description="Disordered" evidence="1">
    <location>
        <begin position="29"/>
        <end position="105"/>
    </location>
</feature>
<dbReference type="VEuPathDB" id="FungiDB:BDBG_00520"/>
<feature type="compositionally biased region" description="Polar residues" evidence="1">
    <location>
        <begin position="433"/>
        <end position="444"/>
    </location>
</feature>
<evidence type="ECO:0000313" key="3">
    <source>
        <dbReference type="Proteomes" id="UP000002038"/>
    </source>
</evidence>
<dbReference type="RefSeq" id="XP_031575845.1">
    <property type="nucleotide sequence ID" value="XM_031719923.1"/>
</dbReference>
<feature type="compositionally biased region" description="Polar residues" evidence="1">
    <location>
        <begin position="62"/>
        <end position="74"/>
    </location>
</feature>
<feature type="compositionally biased region" description="Low complexity" evidence="1">
    <location>
        <begin position="91"/>
        <end position="105"/>
    </location>
</feature>
<feature type="region of interest" description="Disordered" evidence="1">
    <location>
        <begin position="405"/>
        <end position="446"/>
    </location>
</feature>
<protein>
    <submittedName>
        <fullName evidence="2">Uncharacterized protein</fullName>
    </submittedName>
</protein>
<feature type="region of interest" description="Disordered" evidence="1">
    <location>
        <begin position="160"/>
        <end position="187"/>
    </location>
</feature>
<feature type="region of interest" description="Disordered" evidence="1">
    <location>
        <begin position="660"/>
        <end position="690"/>
    </location>
</feature>
<evidence type="ECO:0000313" key="2">
    <source>
        <dbReference type="EMBL" id="OAT03847.1"/>
    </source>
</evidence>
<name>A0A179U9L0_BLAGS</name>
<dbReference type="RefSeq" id="XP_002629274.1">
    <property type="nucleotide sequence ID" value="XM_002629228.2"/>
</dbReference>
<feature type="compositionally biased region" description="Low complexity" evidence="1">
    <location>
        <begin position="32"/>
        <end position="51"/>
    </location>
</feature>
<reference evidence="2" key="1">
    <citation type="submission" date="2009-02" db="EMBL/GenBank/DDBJ databases">
        <title>The Genome Sequence of Blastomyces dermatitidis strain SLH14081.</title>
        <authorList>
            <consortium name="The Broad Institute Genome Sequencing Platform"/>
            <consortium name="Broad Institute Microbial Sequencing Center."/>
            <person name="Champion M."/>
            <person name="Cuomo C."/>
            <person name="Ma L.-J."/>
            <person name="Henn M.R."/>
            <person name="Klein B."/>
            <person name="Goldman B."/>
            <person name="Young S."/>
            <person name="Kodira C.D."/>
            <person name="Zeng Q."/>
            <person name="Koehrsen M."/>
            <person name="Alvarado L."/>
            <person name="Berlin A.M."/>
            <person name="Heiman D.I."/>
            <person name="Hepburn T.A."/>
            <person name="Saif S."/>
            <person name="Shea T.D."/>
            <person name="Shenoy N."/>
            <person name="Sykes S."/>
            <person name="Galagan J."/>
            <person name="Nusbaum C."/>
            <person name="Birren B."/>
        </authorList>
    </citation>
    <scope>NUCLEOTIDE SEQUENCE</scope>
    <source>
        <strain evidence="2">SLH14081</strain>
    </source>
</reference>
<organism evidence="2 3">
    <name type="scientific">Blastomyces gilchristii (strain SLH14081)</name>
    <name type="common">Blastomyces dermatitidis</name>
    <dbReference type="NCBI Taxonomy" id="559298"/>
    <lineage>
        <taxon>Eukaryota</taxon>
        <taxon>Fungi</taxon>
        <taxon>Dikarya</taxon>
        <taxon>Ascomycota</taxon>
        <taxon>Pezizomycotina</taxon>
        <taxon>Eurotiomycetes</taxon>
        <taxon>Eurotiomycetidae</taxon>
        <taxon>Onygenales</taxon>
        <taxon>Ajellomycetaceae</taxon>
        <taxon>Blastomyces</taxon>
    </lineage>
</organism>
<dbReference type="GeneID" id="8507893"/>
<evidence type="ECO:0000256" key="1">
    <source>
        <dbReference type="SAM" id="MobiDB-lite"/>
    </source>
</evidence>
<feature type="region of interest" description="Disordered" evidence="1">
    <location>
        <begin position="931"/>
        <end position="1118"/>
    </location>
</feature>
<accession>A0A179U9L0</accession>
<dbReference type="AlphaFoldDB" id="A0A179U9L0"/>
<reference evidence="3" key="2">
    <citation type="journal article" date="2015" name="PLoS Genet.">
        <title>The dynamic genome and transcriptome of the human fungal pathogen Blastomyces and close relative Emmonsia.</title>
        <authorList>
            <person name="Munoz J.F."/>
            <person name="Gauthier G.M."/>
            <person name="Desjardins C.A."/>
            <person name="Gallo J.E."/>
            <person name="Holder J."/>
            <person name="Sullivan T.D."/>
            <person name="Marty A.J."/>
            <person name="Carmen J.C."/>
            <person name="Chen Z."/>
            <person name="Ding L."/>
            <person name="Gujja S."/>
            <person name="Magrini V."/>
            <person name="Misas E."/>
            <person name="Mitreva M."/>
            <person name="Priest M."/>
            <person name="Saif S."/>
            <person name="Whiston E.A."/>
            <person name="Young S."/>
            <person name="Zeng Q."/>
            <person name="Goldman W.E."/>
            <person name="Mardis E.R."/>
            <person name="Taylor J.W."/>
            <person name="McEwen J.G."/>
            <person name="Clay O.K."/>
            <person name="Klein B.S."/>
            <person name="Cuomo C.A."/>
        </authorList>
    </citation>
    <scope>NUCLEOTIDE SEQUENCE [LARGE SCALE GENOMIC DNA]</scope>
    <source>
        <strain evidence="3">SLH14081</strain>
    </source>
</reference>
<dbReference type="EMBL" id="GG657448">
    <property type="protein sequence ID" value="OAT03847.1"/>
    <property type="molecule type" value="Genomic_DNA"/>
</dbReference>
<dbReference type="OrthoDB" id="4505596at2759"/>
<dbReference type="KEGG" id="bgh:BDBG_00520"/>
<feature type="compositionally biased region" description="Low complexity" evidence="1">
    <location>
        <begin position="414"/>
        <end position="426"/>
    </location>
</feature>
<feature type="compositionally biased region" description="Polar residues" evidence="1">
    <location>
        <begin position="160"/>
        <end position="180"/>
    </location>
</feature>
<proteinExistence type="predicted"/>
<feature type="region of interest" description="Disordered" evidence="1">
    <location>
        <begin position="478"/>
        <end position="508"/>
    </location>
</feature>
<feature type="compositionally biased region" description="Basic residues" evidence="1">
    <location>
        <begin position="957"/>
        <end position="966"/>
    </location>
</feature>